<dbReference type="RefSeq" id="WP_264942601.1">
    <property type="nucleotide sequence ID" value="NZ_JAPDRA010000001.1"/>
</dbReference>
<evidence type="ECO:0000256" key="1">
    <source>
        <dbReference type="ARBA" id="ARBA00005230"/>
    </source>
</evidence>
<evidence type="ECO:0000313" key="9">
    <source>
        <dbReference type="Proteomes" id="UP001596977"/>
    </source>
</evidence>
<dbReference type="InterPro" id="IPR002712">
    <property type="entry name" value="CcdB"/>
</dbReference>
<protein>
    <recommendedName>
        <fullName evidence="2">Toxin CcdB</fullName>
    </recommendedName>
    <alternativeName>
        <fullName evidence="7">Cytotoxic protein CcdB</fullName>
    </alternativeName>
    <alternativeName>
        <fullName evidence="6">Protein LetD</fullName>
    </alternativeName>
</protein>
<gene>
    <name evidence="8" type="ORF">ACFQ1E_02195</name>
</gene>
<sequence>MAQFDVVRLASGAMVVDCQADCFADLGTRLVAPLLPVDRAPPRRPRLNPVFALDTGDFVMVTQFATTVPLSEFADPIASLEAEYLTVISALDMLITGV</sequence>
<comment type="caution">
    <text evidence="8">The sequence shown here is derived from an EMBL/GenBank/DDBJ whole genome shotgun (WGS) entry which is preliminary data.</text>
</comment>
<dbReference type="Gene3D" id="2.30.30.110">
    <property type="match status" value="1"/>
</dbReference>
<dbReference type="EMBL" id="JBHTJG010000001">
    <property type="protein sequence ID" value="MFD0945142.1"/>
    <property type="molecule type" value="Genomic_DNA"/>
</dbReference>
<keyword evidence="9" id="KW-1185">Reference proteome</keyword>
<evidence type="ECO:0000256" key="3">
    <source>
        <dbReference type="ARBA" id="ARBA00022491"/>
    </source>
</evidence>
<dbReference type="SUPFAM" id="SSF50118">
    <property type="entry name" value="Cell growth inhibitor/plasmid maintenance toxic component"/>
    <property type="match status" value="1"/>
</dbReference>
<evidence type="ECO:0000256" key="6">
    <source>
        <dbReference type="ARBA" id="ARBA00029628"/>
    </source>
</evidence>
<keyword evidence="5" id="KW-0804">Transcription</keyword>
<evidence type="ECO:0000313" key="8">
    <source>
        <dbReference type="EMBL" id="MFD0945142.1"/>
    </source>
</evidence>
<evidence type="ECO:0000256" key="4">
    <source>
        <dbReference type="ARBA" id="ARBA00023015"/>
    </source>
</evidence>
<dbReference type="Pfam" id="PF01845">
    <property type="entry name" value="CcdB"/>
    <property type="match status" value="1"/>
</dbReference>
<keyword evidence="4" id="KW-0805">Transcription regulation</keyword>
<dbReference type="Proteomes" id="UP001596977">
    <property type="component" value="Unassembled WGS sequence"/>
</dbReference>
<keyword evidence="3" id="KW-0678">Repressor</keyword>
<dbReference type="InterPro" id="IPR011067">
    <property type="entry name" value="Plasmid_toxin/cell-grow_inhib"/>
</dbReference>
<accession>A0ABW3H6X5</accession>
<reference evidence="9" key="1">
    <citation type="journal article" date="2019" name="Int. J. Syst. Evol. Microbiol.">
        <title>The Global Catalogue of Microorganisms (GCM) 10K type strain sequencing project: providing services to taxonomists for standard genome sequencing and annotation.</title>
        <authorList>
            <consortium name="The Broad Institute Genomics Platform"/>
            <consortium name="The Broad Institute Genome Sequencing Center for Infectious Disease"/>
            <person name="Wu L."/>
            <person name="Ma J."/>
        </authorList>
    </citation>
    <scope>NUCLEOTIDE SEQUENCE [LARGE SCALE GENOMIC DNA]</scope>
    <source>
        <strain evidence="9">CCUG 62982</strain>
    </source>
</reference>
<comment type="similarity">
    <text evidence="1">Belongs to the CcdB toxin family.</text>
</comment>
<organism evidence="8 9">
    <name type="scientific">Sphingomonas canadensis</name>
    <dbReference type="NCBI Taxonomy" id="1219257"/>
    <lineage>
        <taxon>Bacteria</taxon>
        <taxon>Pseudomonadati</taxon>
        <taxon>Pseudomonadota</taxon>
        <taxon>Alphaproteobacteria</taxon>
        <taxon>Sphingomonadales</taxon>
        <taxon>Sphingomonadaceae</taxon>
        <taxon>Sphingomonas</taxon>
    </lineage>
</organism>
<proteinExistence type="inferred from homology"/>
<name>A0ABW3H6X5_9SPHN</name>
<evidence type="ECO:0000256" key="5">
    <source>
        <dbReference type="ARBA" id="ARBA00023163"/>
    </source>
</evidence>
<evidence type="ECO:0000256" key="2">
    <source>
        <dbReference type="ARBA" id="ARBA00015075"/>
    </source>
</evidence>
<evidence type="ECO:0000256" key="7">
    <source>
        <dbReference type="ARBA" id="ARBA00033135"/>
    </source>
</evidence>